<comment type="caution">
    <text evidence="1">The sequence shown here is derived from an EMBL/GenBank/DDBJ whole genome shotgun (WGS) entry which is preliminary data.</text>
</comment>
<evidence type="ECO:0000313" key="2">
    <source>
        <dbReference type="Proteomes" id="UP001174209"/>
    </source>
</evidence>
<sequence>MSGFITNSNSTGDLVAHTTGDVKEAIERTREAEAYSLEAYTRRFAGDKDYAKRYMAAKTRRASGR</sequence>
<dbReference type="Proteomes" id="UP001174209">
    <property type="component" value="Unassembled WGS sequence"/>
</dbReference>
<keyword evidence="2" id="KW-1185">Reference proteome</keyword>
<organism evidence="1 2">
    <name type="scientific">Arthrobacter burdickii</name>
    <dbReference type="NCBI Taxonomy" id="3035920"/>
    <lineage>
        <taxon>Bacteria</taxon>
        <taxon>Bacillati</taxon>
        <taxon>Actinomycetota</taxon>
        <taxon>Actinomycetes</taxon>
        <taxon>Micrococcales</taxon>
        <taxon>Micrococcaceae</taxon>
        <taxon>Arthrobacter</taxon>
    </lineage>
</organism>
<protein>
    <recommendedName>
        <fullName evidence="3">Histidinol dehydrogenase</fullName>
    </recommendedName>
</protein>
<reference evidence="1" key="1">
    <citation type="submission" date="2023-06" db="EMBL/GenBank/DDBJ databases">
        <title>MT1 and MT2 Draft Genomes of Novel Species.</title>
        <authorList>
            <person name="Venkateswaran K."/>
        </authorList>
    </citation>
    <scope>NUCLEOTIDE SEQUENCE</scope>
    <source>
        <strain evidence="1">IIF3SC-B10</strain>
    </source>
</reference>
<evidence type="ECO:0008006" key="3">
    <source>
        <dbReference type="Google" id="ProtNLM"/>
    </source>
</evidence>
<dbReference type="EMBL" id="JAROCG010000001">
    <property type="protein sequence ID" value="MDN4611475.1"/>
    <property type="molecule type" value="Genomic_DNA"/>
</dbReference>
<dbReference type="RefSeq" id="WP_301227470.1">
    <property type="nucleotide sequence ID" value="NZ_JAROCG010000001.1"/>
</dbReference>
<proteinExistence type="predicted"/>
<evidence type="ECO:0000313" key="1">
    <source>
        <dbReference type="EMBL" id="MDN4611475.1"/>
    </source>
</evidence>
<gene>
    <name evidence="1" type="ORF">P5G52_11440</name>
</gene>
<accession>A0ABT8K219</accession>
<name>A0ABT8K219_9MICC</name>